<dbReference type="Gene3D" id="2.40.50.140">
    <property type="entry name" value="Nucleic acid-binding proteins"/>
    <property type="match status" value="1"/>
</dbReference>
<proteinExistence type="predicted"/>
<keyword evidence="2" id="KW-1185">Reference proteome</keyword>
<dbReference type="InterPro" id="IPR021598">
    <property type="entry name" value="DUF3221"/>
</dbReference>
<dbReference type="RefSeq" id="WP_143849994.1">
    <property type="nucleotide sequence ID" value="NZ_VLXZ01000012.1"/>
</dbReference>
<evidence type="ECO:0000313" key="1">
    <source>
        <dbReference type="EMBL" id="TSB45332.1"/>
    </source>
</evidence>
<accession>A0A553ZV81</accession>
<dbReference type="EMBL" id="VLXZ01000012">
    <property type="protein sequence ID" value="TSB45332.1"/>
    <property type="molecule type" value="Genomic_DNA"/>
</dbReference>
<organism evidence="1 2">
    <name type="scientific">Alkalicoccobacillus porphyridii</name>
    <dbReference type="NCBI Taxonomy" id="2597270"/>
    <lineage>
        <taxon>Bacteria</taxon>
        <taxon>Bacillati</taxon>
        <taxon>Bacillota</taxon>
        <taxon>Bacilli</taxon>
        <taxon>Bacillales</taxon>
        <taxon>Bacillaceae</taxon>
        <taxon>Alkalicoccobacillus</taxon>
    </lineage>
</organism>
<sequence>MEGILLKSNSGENLIISDHGTITMSNETGEEELFDDLKSGDNIEITHDEIAESYPAQTVIYSCVLIERGSKETKGYIRSTPRNGLDV</sequence>
<dbReference type="OrthoDB" id="1913099at2"/>
<name>A0A553ZV81_9BACI</name>
<protein>
    <submittedName>
        <fullName evidence="1">DUF3221 domain-containing protein</fullName>
    </submittedName>
</protein>
<dbReference type="InterPro" id="IPR012340">
    <property type="entry name" value="NA-bd_OB-fold"/>
</dbReference>
<dbReference type="Proteomes" id="UP000318521">
    <property type="component" value="Unassembled WGS sequence"/>
</dbReference>
<comment type="caution">
    <text evidence="1">The sequence shown here is derived from an EMBL/GenBank/DDBJ whole genome shotgun (WGS) entry which is preliminary data.</text>
</comment>
<reference evidence="1 2" key="1">
    <citation type="submission" date="2019-07" db="EMBL/GenBank/DDBJ databases">
        <authorList>
            <person name="Park Y.J."/>
            <person name="Jeong S.E."/>
            <person name="Jung H.S."/>
        </authorList>
    </citation>
    <scope>NUCLEOTIDE SEQUENCE [LARGE SCALE GENOMIC DNA]</scope>
    <source>
        <strain evidence="2">P16(2019)</strain>
    </source>
</reference>
<dbReference type="Pfam" id="PF11518">
    <property type="entry name" value="DUF3221"/>
    <property type="match status" value="1"/>
</dbReference>
<gene>
    <name evidence="1" type="ORF">FN960_16665</name>
</gene>
<evidence type="ECO:0000313" key="2">
    <source>
        <dbReference type="Proteomes" id="UP000318521"/>
    </source>
</evidence>
<dbReference type="AlphaFoldDB" id="A0A553ZV81"/>